<sequence>MVMTMANEQNSDHKGGNPSCHADESRYSASPRSIPSIGYEIWASKPAASRASHHHPTLAVAALSQPETTVVSTRAPCAIPTGLERRSGDPDPKLVTAMAMAMHIARQKNQPLQHNIRHFMHFITNATLAQSVWGIVMLAIAEPQSKKEQQSLAMSNPRDTTGFWPRVRSCDGIGLALLSHHIKQTQPAGGVWEPGCRQPPRQGQQVITLPFAI</sequence>
<evidence type="ECO:0000313" key="3">
    <source>
        <dbReference type="Proteomes" id="UP001169217"/>
    </source>
</evidence>
<dbReference type="Proteomes" id="UP001169217">
    <property type="component" value="Unassembled WGS sequence"/>
</dbReference>
<evidence type="ECO:0000313" key="2">
    <source>
        <dbReference type="EMBL" id="KAK0375891.1"/>
    </source>
</evidence>
<keyword evidence="3" id="KW-1185">Reference proteome</keyword>
<reference evidence="2" key="1">
    <citation type="submission" date="2023-04" db="EMBL/GenBank/DDBJ databases">
        <title>Colletotrichum limetticola genome sequence.</title>
        <authorList>
            <person name="Baroncelli R."/>
        </authorList>
    </citation>
    <scope>NUCLEOTIDE SEQUENCE</scope>
    <source>
        <strain evidence="2">KLA-Anderson</strain>
    </source>
</reference>
<protein>
    <submittedName>
        <fullName evidence="2">Uncharacterized protein</fullName>
    </submittedName>
</protein>
<accession>A0ABQ9PWF8</accession>
<proteinExistence type="predicted"/>
<gene>
    <name evidence="2" type="ORF">CLIM01_06735</name>
</gene>
<name>A0ABQ9PWF8_9PEZI</name>
<evidence type="ECO:0000256" key="1">
    <source>
        <dbReference type="SAM" id="MobiDB-lite"/>
    </source>
</evidence>
<dbReference type="EMBL" id="JARUPT010000186">
    <property type="protein sequence ID" value="KAK0375891.1"/>
    <property type="molecule type" value="Genomic_DNA"/>
</dbReference>
<comment type="caution">
    <text evidence="2">The sequence shown here is derived from an EMBL/GenBank/DDBJ whole genome shotgun (WGS) entry which is preliminary data.</text>
</comment>
<feature type="compositionally biased region" description="Basic and acidic residues" evidence="1">
    <location>
        <begin position="10"/>
        <end position="26"/>
    </location>
</feature>
<feature type="region of interest" description="Disordered" evidence="1">
    <location>
        <begin position="1"/>
        <end position="31"/>
    </location>
</feature>
<organism evidence="2 3">
    <name type="scientific">Colletotrichum limetticola</name>
    <dbReference type="NCBI Taxonomy" id="1209924"/>
    <lineage>
        <taxon>Eukaryota</taxon>
        <taxon>Fungi</taxon>
        <taxon>Dikarya</taxon>
        <taxon>Ascomycota</taxon>
        <taxon>Pezizomycotina</taxon>
        <taxon>Sordariomycetes</taxon>
        <taxon>Hypocreomycetidae</taxon>
        <taxon>Glomerellales</taxon>
        <taxon>Glomerellaceae</taxon>
        <taxon>Colletotrichum</taxon>
        <taxon>Colletotrichum acutatum species complex</taxon>
    </lineage>
</organism>